<evidence type="ECO:0000313" key="2">
    <source>
        <dbReference type="Proteomes" id="UP001633002"/>
    </source>
</evidence>
<protein>
    <submittedName>
        <fullName evidence="1">Uncharacterized protein</fullName>
    </submittedName>
</protein>
<dbReference type="AlphaFoldDB" id="A0ABD3IF11"/>
<name>A0ABD3IF11_9MARC</name>
<sequence length="124" mass="13669">MGWEESDSEIPGDHEFSYGGQVLEQVLSTEAELAMISPEPENLVLEVENLVVVEETEAENPVVVEEAEVENRVVTIEEAASPMPIAVEHIEELGDNDHDATVGVSHLEAELREAIDIYTLIFIV</sequence>
<proteinExistence type="predicted"/>
<gene>
    <name evidence="1" type="ORF">R1sor_020295</name>
</gene>
<reference evidence="1 2" key="1">
    <citation type="submission" date="2024-09" db="EMBL/GenBank/DDBJ databases">
        <title>Chromosome-scale assembly of Riccia sorocarpa.</title>
        <authorList>
            <person name="Paukszto L."/>
        </authorList>
    </citation>
    <scope>NUCLEOTIDE SEQUENCE [LARGE SCALE GENOMIC DNA]</scope>
    <source>
        <strain evidence="1">LP-2024</strain>
        <tissue evidence="1">Aerial parts of the thallus</tissue>
    </source>
</reference>
<comment type="caution">
    <text evidence="1">The sequence shown here is derived from an EMBL/GenBank/DDBJ whole genome shotgun (WGS) entry which is preliminary data.</text>
</comment>
<dbReference type="EMBL" id="JBJQOH010000001">
    <property type="protein sequence ID" value="KAL3702273.1"/>
    <property type="molecule type" value="Genomic_DNA"/>
</dbReference>
<organism evidence="1 2">
    <name type="scientific">Riccia sorocarpa</name>
    <dbReference type="NCBI Taxonomy" id="122646"/>
    <lineage>
        <taxon>Eukaryota</taxon>
        <taxon>Viridiplantae</taxon>
        <taxon>Streptophyta</taxon>
        <taxon>Embryophyta</taxon>
        <taxon>Marchantiophyta</taxon>
        <taxon>Marchantiopsida</taxon>
        <taxon>Marchantiidae</taxon>
        <taxon>Marchantiales</taxon>
        <taxon>Ricciaceae</taxon>
        <taxon>Riccia</taxon>
    </lineage>
</organism>
<accession>A0ABD3IF11</accession>
<keyword evidence="2" id="KW-1185">Reference proteome</keyword>
<evidence type="ECO:0000313" key="1">
    <source>
        <dbReference type="EMBL" id="KAL3702273.1"/>
    </source>
</evidence>
<dbReference type="Proteomes" id="UP001633002">
    <property type="component" value="Unassembled WGS sequence"/>
</dbReference>